<accession>A0A923N5N6</accession>
<comment type="caution">
    <text evidence="2">The sequence shown here is derived from an EMBL/GenBank/DDBJ whole genome shotgun (WGS) entry which is preliminary data.</text>
</comment>
<dbReference type="Proteomes" id="UP000603640">
    <property type="component" value="Unassembled WGS sequence"/>
</dbReference>
<dbReference type="AlphaFoldDB" id="A0A923N5N6"/>
<dbReference type="InterPro" id="IPR006016">
    <property type="entry name" value="UspA"/>
</dbReference>
<keyword evidence="3" id="KW-1185">Reference proteome</keyword>
<dbReference type="SUPFAM" id="SSF52402">
    <property type="entry name" value="Adenine nucleotide alpha hydrolases-like"/>
    <property type="match status" value="1"/>
</dbReference>
<evidence type="ECO:0000259" key="1">
    <source>
        <dbReference type="Pfam" id="PF00582"/>
    </source>
</evidence>
<dbReference type="Gene3D" id="3.40.50.620">
    <property type="entry name" value="HUPs"/>
    <property type="match status" value="1"/>
</dbReference>
<name>A0A923N5N6_9BACT</name>
<organism evidence="2 3">
    <name type="scientific">Pontibacter cellulosilyticus</name>
    <dbReference type="NCBI Taxonomy" id="1720253"/>
    <lineage>
        <taxon>Bacteria</taxon>
        <taxon>Pseudomonadati</taxon>
        <taxon>Bacteroidota</taxon>
        <taxon>Cytophagia</taxon>
        <taxon>Cytophagales</taxon>
        <taxon>Hymenobacteraceae</taxon>
        <taxon>Pontibacter</taxon>
    </lineage>
</organism>
<dbReference type="CDD" id="cd00293">
    <property type="entry name" value="USP-like"/>
    <property type="match status" value="1"/>
</dbReference>
<reference evidence="2" key="1">
    <citation type="submission" date="2020-08" db="EMBL/GenBank/DDBJ databases">
        <title>Pontibacter sp. SD6 16S ribosomal RNA gene Genome sequencing and assembly.</title>
        <authorList>
            <person name="Kang M."/>
        </authorList>
    </citation>
    <scope>NUCLEOTIDE SEQUENCE</scope>
    <source>
        <strain evidence="2">SD6</strain>
    </source>
</reference>
<proteinExistence type="predicted"/>
<evidence type="ECO:0000313" key="2">
    <source>
        <dbReference type="EMBL" id="MBC5992294.1"/>
    </source>
</evidence>
<evidence type="ECO:0000313" key="3">
    <source>
        <dbReference type="Proteomes" id="UP000603640"/>
    </source>
</evidence>
<dbReference type="EMBL" id="JACRVF010000001">
    <property type="protein sequence ID" value="MBC5992294.1"/>
    <property type="molecule type" value="Genomic_DNA"/>
</dbReference>
<feature type="domain" description="UspA" evidence="1">
    <location>
        <begin position="2"/>
        <end position="103"/>
    </location>
</feature>
<dbReference type="RefSeq" id="WP_187066244.1">
    <property type="nucleotide sequence ID" value="NZ_JACRVF010000001.1"/>
</dbReference>
<sequence>MTNILVSTDFSKSAERVAQCTAELAQLAGARLILFHVYRADAPTNEEHEEDTNSERYVQTMLDQLARKLQKRTGVSVTRLMKPATDANDAIDIAKLIKADFAIVCAQHLPKSAHTSVTFYDGLPVVSVPSLYPVNAAAFKQQLTSQFNSLGWSSAALAEVV</sequence>
<gene>
    <name evidence="2" type="ORF">H8S84_05530</name>
</gene>
<dbReference type="Pfam" id="PF00582">
    <property type="entry name" value="Usp"/>
    <property type="match status" value="1"/>
</dbReference>
<protein>
    <submittedName>
        <fullName evidence="2">Universal stress protein</fullName>
    </submittedName>
</protein>
<dbReference type="InterPro" id="IPR014729">
    <property type="entry name" value="Rossmann-like_a/b/a_fold"/>
</dbReference>